<dbReference type="InterPro" id="IPR008508">
    <property type="entry name" value="Bax1"/>
</dbReference>
<evidence type="ECO:0000313" key="2">
    <source>
        <dbReference type="EMBL" id="GHO87199.1"/>
    </source>
</evidence>
<sequence>MRFSLQDIRKSVQRRGGKLAVSLHFLRGGECQDEIARLIAYYERLLGQPQRSFAQDEARAIVGEYRLAYCLMATLSHWYNWRSREWSETVARMGGNEELLALGSSTQLRLALYTYINEHYHGFLRVAQRAQALQTVASQYALSASDLEYLLVLDSEDEALLAREVDHPPTVQEVTTLYNQWTFEAALFNASSVHFVIDVMAFNQAEGQQADQRTPAAGVGAVIKRLCFLARRLGVYYDLEYEQHSQPSLAGPATLPLLHLTLYGPQEVTGAPQQYGLRLARLCRFLLGYSQKGTIKKPQLTPGIVEAEARVHFLQRAYTFAMDAKLLQLLPQTGEVVSSQTLNEPSLLFDSSIEQNFSEAFFSLARNHGVDGWQLEREQEPLLLDNGIFLPDFALTRGARRIYFEILGFWTPAYRERKIQKLQYLRGRKDLVLAIPQEAREAFSPIAADFPVVYYQGQLSVMDVLQLLQERYDDFADRLKLLDVAQIQRQVQRQGFIAERQCYALLHCYRRSELLQAVTLSGVSDKADISFVSGLGFYSHDWLIQLKQSFLSWLEQQPGCAIGWHEALQELRRLSPVLQQAEDATLETLVNLWDEVHIQRTSIFDVTIELQTGHLETTTPILSGTAEPVEKEPRRPVRERRAVAKKRSTTPPEIVQGDLWG</sequence>
<evidence type="ECO:0008006" key="4">
    <source>
        <dbReference type="Google" id="ProtNLM"/>
    </source>
</evidence>
<name>A0ABQ3VND2_9CHLR</name>
<dbReference type="PANTHER" id="PTHR39640:SF1">
    <property type="entry name" value="DUF790 FAMILY PROTEIN"/>
    <property type="match status" value="1"/>
</dbReference>
<evidence type="ECO:0000313" key="3">
    <source>
        <dbReference type="Proteomes" id="UP000635565"/>
    </source>
</evidence>
<dbReference type="RefSeq" id="WP_201364777.1">
    <property type="nucleotide sequence ID" value="NZ_BNJJ01000016.1"/>
</dbReference>
<feature type="region of interest" description="Disordered" evidence="1">
    <location>
        <begin position="622"/>
        <end position="661"/>
    </location>
</feature>
<dbReference type="PANTHER" id="PTHR39640">
    <property type="entry name" value="VNG6129C"/>
    <property type="match status" value="1"/>
</dbReference>
<dbReference type="EMBL" id="BNJJ01000016">
    <property type="protein sequence ID" value="GHO87199.1"/>
    <property type="molecule type" value="Genomic_DNA"/>
</dbReference>
<evidence type="ECO:0000256" key="1">
    <source>
        <dbReference type="SAM" id="MobiDB-lite"/>
    </source>
</evidence>
<feature type="compositionally biased region" description="Basic and acidic residues" evidence="1">
    <location>
        <begin position="628"/>
        <end position="642"/>
    </location>
</feature>
<dbReference type="Pfam" id="PF05626">
    <property type="entry name" value="DUF790"/>
    <property type="match status" value="1"/>
</dbReference>
<organism evidence="2 3">
    <name type="scientific">Dictyobacter formicarum</name>
    <dbReference type="NCBI Taxonomy" id="2778368"/>
    <lineage>
        <taxon>Bacteria</taxon>
        <taxon>Bacillati</taxon>
        <taxon>Chloroflexota</taxon>
        <taxon>Ktedonobacteria</taxon>
        <taxon>Ktedonobacterales</taxon>
        <taxon>Dictyobacteraceae</taxon>
        <taxon>Dictyobacter</taxon>
    </lineage>
</organism>
<accession>A0ABQ3VND2</accession>
<keyword evidence="3" id="KW-1185">Reference proteome</keyword>
<proteinExistence type="predicted"/>
<reference evidence="2 3" key="1">
    <citation type="journal article" date="2021" name="Int. J. Syst. Evol. Microbiol.">
        <title>Reticulibacter mediterranei gen. nov., sp. nov., within the new family Reticulibacteraceae fam. nov., and Ktedonospora formicarum gen. nov., sp. nov., Ktedonobacter robiniae sp. nov., Dictyobacter formicarum sp. nov. and Dictyobacter arantiisoli sp. nov., belonging to the class Ktedonobacteria.</title>
        <authorList>
            <person name="Yabe S."/>
            <person name="Zheng Y."/>
            <person name="Wang C.M."/>
            <person name="Sakai Y."/>
            <person name="Abe K."/>
            <person name="Yokota A."/>
            <person name="Donadio S."/>
            <person name="Cavaletti L."/>
            <person name="Monciardini P."/>
        </authorList>
    </citation>
    <scope>NUCLEOTIDE SEQUENCE [LARGE SCALE GENOMIC DNA]</scope>
    <source>
        <strain evidence="2 3">SOSP1-9</strain>
    </source>
</reference>
<protein>
    <recommendedName>
        <fullName evidence="4">DUF790 domain-containing protein</fullName>
    </recommendedName>
</protein>
<comment type="caution">
    <text evidence="2">The sequence shown here is derived from an EMBL/GenBank/DDBJ whole genome shotgun (WGS) entry which is preliminary data.</text>
</comment>
<dbReference type="Proteomes" id="UP000635565">
    <property type="component" value="Unassembled WGS sequence"/>
</dbReference>
<gene>
    <name evidence="2" type="ORF">KSZ_52050</name>
</gene>